<sequence length="623" mass="69575">STTVTRLDEELHRDETNREPEEQHEQSQAWSVVDGESMTENNHLQGSFFGISGALERLTRLSVLISKASQNNRSARVEAFRAKRKMDFAGFEEITNLVIKNKYPMISDSLKLQLTRSIVYRRQSTVYHQHREAKYQRGRKGNETAIKNNTPGESMLGTRPMQPAQAAAQNHQEKSNFTGFTPLDGSEFNRQNAALGQSRTESTASVGAADVCYPRPPRSKDESVGYIDCRYCSKKVERRIFGSPSRWRKHVDEDLKPFFCVSEQCTDPAVGFSKYSSWRKHMEEEHGTNWIQYNHDLPPLESKPSQAPDHDSAICPLCQTPGDRLEDEKTRTEKIKHEPPQSTALASAPKVSSPRKNTNRQVHFGDEPSPGGYEERVSLMEERAYSSGGLDVPRKRLSRHIAAHLQTLCFQALEAGLADGDIWGDSEHGSESLRTSTESFGGHDRDSSDLSNVSLPFDEDSGHLTPVTYTPNAFDRLRIESLKSDTAGPFVGDWLRNLEGVSISVTENSNRLHSREDDVASHEPPAEDLRPHSPGNHFPGLENPAVTMDPVFGSEKGEDLRGLIADRLVPGSDGQLFLPLDDLGNLISVPNVRQALKSLKTYDDLEVDKYVNDVCNTTDLGDS</sequence>
<dbReference type="AlphaFoldDB" id="A0A5Q4BUR4"/>
<comment type="caution">
    <text evidence="2">The sequence shown here is derived from an EMBL/GenBank/DDBJ whole genome shotgun (WGS) entry which is preliminary data.</text>
</comment>
<feature type="region of interest" description="Disordered" evidence="1">
    <location>
        <begin position="1"/>
        <end position="29"/>
    </location>
</feature>
<feature type="region of interest" description="Disordered" evidence="1">
    <location>
        <begin position="509"/>
        <end position="532"/>
    </location>
</feature>
<dbReference type="PANTHER" id="PTHR35391:SF5">
    <property type="entry name" value="DUF6590 DOMAIN-CONTAINING PROTEIN"/>
    <property type="match status" value="1"/>
</dbReference>
<feature type="region of interest" description="Disordered" evidence="1">
    <location>
        <begin position="129"/>
        <end position="157"/>
    </location>
</feature>
<keyword evidence="3" id="KW-1185">Reference proteome</keyword>
<feature type="non-terminal residue" evidence="2">
    <location>
        <position position="1"/>
    </location>
</feature>
<proteinExistence type="predicted"/>
<organism evidence="2 3">
    <name type="scientific">Colletotrichum shisoi</name>
    <dbReference type="NCBI Taxonomy" id="2078593"/>
    <lineage>
        <taxon>Eukaryota</taxon>
        <taxon>Fungi</taxon>
        <taxon>Dikarya</taxon>
        <taxon>Ascomycota</taxon>
        <taxon>Pezizomycotina</taxon>
        <taxon>Sordariomycetes</taxon>
        <taxon>Hypocreomycetidae</taxon>
        <taxon>Glomerellales</taxon>
        <taxon>Glomerellaceae</taxon>
        <taxon>Colletotrichum</taxon>
        <taxon>Colletotrichum destructivum species complex</taxon>
    </lineage>
</organism>
<feature type="compositionally biased region" description="Basic and acidic residues" evidence="1">
    <location>
        <begin position="1"/>
        <end position="25"/>
    </location>
</feature>
<reference evidence="2 3" key="1">
    <citation type="journal article" date="2019" name="Sci. Rep.">
        <title>Colletotrichum shisoi sp. nov., an anthracnose pathogen of Perilla frutescens in Japan: molecular phylogenetic, morphological and genomic evidence.</title>
        <authorList>
            <person name="Gan P."/>
            <person name="Tsushima A."/>
            <person name="Hiroyama R."/>
            <person name="Narusaka M."/>
            <person name="Takano Y."/>
            <person name="Narusaka Y."/>
            <person name="Kawaradani M."/>
            <person name="Damm U."/>
            <person name="Shirasu K."/>
        </authorList>
    </citation>
    <scope>NUCLEOTIDE SEQUENCE [LARGE SCALE GENOMIC DNA]</scope>
    <source>
        <strain evidence="2 3">PG-2018a</strain>
    </source>
</reference>
<gene>
    <name evidence="2" type="ORF">CSHISOI_05332</name>
</gene>
<feature type="region of interest" description="Disordered" evidence="1">
    <location>
        <begin position="293"/>
        <end position="373"/>
    </location>
</feature>
<dbReference type="OrthoDB" id="163438at2759"/>
<evidence type="ECO:0000256" key="1">
    <source>
        <dbReference type="SAM" id="MobiDB-lite"/>
    </source>
</evidence>
<evidence type="ECO:0008006" key="4">
    <source>
        <dbReference type="Google" id="ProtNLM"/>
    </source>
</evidence>
<dbReference type="PANTHER" id="PTHR35391">
    <property type="entry name" value="C2H2-TYPE DOMAIN-CONTAINING PROTEIN-RELATED"/>
    <property type="match status" value="1"/>
</dbReference>
<evidence type="ECO:0000313" key="2">
    <source>
        <dbReference type="EMBL" id="TQN70217.1"/>
    </source>
</evidence>
<feature type="compositionally biased region" description="Basic and acidic residues" evidence="1">
    <location>
        <begin position="323"/>
        <end position="339"/>
    </location>
</feature>
<feature type="compositionally biased region" description="Basic and acidic residues" evidence="1">
    <location>
        <begin position="513"/>
        <end position="531"/>
    </location>
</feature>
<evidence type="ECO:0000313" key="3">
    <source>
        <dbReference type="Proteomes" id="UP000326340"/>
    </source>
</evidence>
<accession>A0A5Q4BUR4</accession>
<feature type="region of interest" description="Disordered" evidence="1">
    <location>
        <begin position="427"/>
        <end position="452"/>
    </location>
</feature>
<dbReference type="Proteomes" id="UP000326340">
    <property type="component" value="Unassembled WGS sequence"/>
</dbReference>
<protein>
    <recommendedName>
        <fullName evidence="4">C2H2-type domain-containing protein</fullName>
    </recommendedName>
</protein>
<dbReference type="EMBL" id="PUHP01000413">
    <property type="protein sequence ID" value="TQN70217.1"/>
    <property type="molecule type" value="Genomic_DNA"/>
</dbReference>
<name>A0A5Q4BUR4_9PEZI</name>